<feature type="domain" description="LicD/FKTN/FKRP nucleotidyltransferase" evidence="2">
    <location>
        <begin position="13"/>
        <end position="47"/>
    </location>
</feature>
<evidence type="ECO:0000313" key="4">
    <source>
        <dbReference type="Proteomes" id="UP001146120"/>
    </source>
</evidence>
<accession>A0AAV2YU91</accession>
<dbReference type="PANTHER" id="PTHR43404:SF1">
    <property type="entry name" value="MNN4P"/>
    <property type="match status" value="1"/>
</dbReference>
<sequence>MAVMLTKTTTILKQHSVEYWLDKGTLLGVHRDDGLIPWEYDVDLGVMNTTCDAISALKPAFEAVGLVAYDRSDAIPHKVKLTYDTENHYFYWSDPHLHDPCIRVYDAADVSTWVDIYWYAEFDVTQVAANRERMLVPPDYDWNQSLVCCSEGLQDYTDHMCCGGCVQRDMLFPLKRQYVTVSDGQDAVQSQFVPNDVASFLSIQYGPRALETREIKGWKGVVCGFWSSPFLFMVHLALLNLVILVAVVCCRRVCVRRRTKHRLQ</sequence>
<dbReference type="Proteomes" id="UP001146120">
    <property type="component" value="Unassembled WGS sequence"/>
</dbReference>
<evidence type="ECO:0000256" key="1">
    <source>
        <dbReference type="SAM" id="Phobius"/>
    </source>
</evidence>
<gene>
    <name evidence="3" type="ORF">N0F65_009666</name>
</gene>
<evidence type="ECO:0000313" key="3">
    <source>
        <dbReference type="EMBL" id="DAZ97665.1"/>
    </source>
</evidence>
<reference evidence="3" key="1">
    <citation type="submission" date="2022-11" db="EMBL/GenBank/DDBJ databases">
        <authorList>
            <person name="Morgan W.R."/>
            <person name="Tartar A."/>
        </authorList>
    </citation>
    <scope>NUCLEOTIDE SEQUENCE</scope>
    <source>
        <strain evidence="3">ARSEF 373</strain>
    </source>
</reference>
<dbReference type="GO" id="GO:0009100">
    <property type="term" value="P:glycoprotein metabolic process"/>
    <property type="evidence" value="ECO:0007669"/>
    <property type="project" value="UniProtKB-ARBA"/>
</dbReference>
<dbReference type="InterPro" id="IPR007074">
    <property type="entry name" value="LicD/FKTN/FKRP_NTP_transf"/>
</dbReference>
<name>A0AAV2YU91_9STRA</name>
<protein>
    <recommendedName>
        <fullName evidence="2">LicD/FKTN/FKRP nucleotidyltransferase domain-containing protein</fullName>
    </recommendedName>
</protein>
<keyword evidence="1" id="KW-0812">Transmembrane</keyword>
<keyword evidence="4" id="KW-1185">Reference proteome</keyword>
<dbReference type="InterPro" id="IPR052942">
    <property type="entry name" value="LPS_cholinephosphotransferase"/>
</dbReference>
<dbReference type="Pfam" id="PF04991">
    <property type="entry name" value="LicD"/>
    <property type="match status" value="1"/>
</dbReference>
<comment type="caution">
    <text evidence="3">The sequence shown here is derived from an EMBL/GenBank/DDBJ whole genome shotgun (WGS) entry which is preliminary data.</text>
</comment>
<dbReference type="AlphaFoldDB" id="A0AAV2YU91"/>
<keyword evidence="1" id="KW-0472">Membrane</keyword>
<proteinExistence type="predicted"/>
<dbReference type="EMBL" id="DAKRPA010000128">
    <property type="protein sequence ID" value="DAZ97665.1"/>
    <property type="molecule type" value="Genomic_DNA"/>
</dbReference>
<organism evidence="3 4">
    <name type="scientific">Lagenidium giganteum</name>
    <dbReference type="NCBI Taxonomy" id="4803"/>
    <lineage>
        <taxon>Eukaryota</taxon>
        <taxon>Sar</taxon>
        <taxon>Stramenopiles</taxon>
        <taxon>Oomycota</taxon>
        <taxon>Peronosporomycetes</taxon>
        <taxon>Pythiales</taxon>
        <taxon>Pythiaceae</taxon>
    </lineage>
</organism>
<keyword evidence="1" id="KW-1133">Transmembrane helix</keyword>
<feature type="transmembrane region" description="Helical" evidence="1">
    <location>
        <begin position="230"/>
        <end position="254"/>
    </location>
</feature>
<reference evidence="3" key="2">
    <citation type="journal article" date="2023" name="Microbiol Resour">
        <title>Decontamination and Annotation of the Draft Genome Sequence of the Oomycete Lagenidium giganteum ARSEF 373.</title>
        <authorList>
            <person name="Morgan W.R."/>
            <person name="Tartar A."/>
        </authorList>
    </citation>
    <scope>NUCLEOTIDE SEQUENCE</scope>
    <source>
        <strain evidence="3">ARSEF 373</strain>
    </source>
</reference>
<dbReference type="PANTHER" id="PTHR43404">
    <property type="entry name" value="LIPOPOLYSACCHARIDE CHOLINEPHOSPHOTRANSFERASE LICD"/>
    <property type="match status" value="1"/>
</dbReference>
<evidence type="ECO:0000259" key="2">
    <source>
        <dbReference type="Pfam" id="PF04991"/>
    </source>
</evidence>